<evidence type="ECO:0000313" key="1">
    <source>
        <dbReference type="EMBL" id="ATP58978.1"/>
    </source>
</evidence>
<dbReference type="RefSeq" id="WP_048907302.1">
    <property type="nucleotide sequence ID" value="NZ_CP024091.1"/>
</dbReference>
<dbReference type="Gene3D" id="3.30.160.100">
    <property type="entry name" value="Ribosome hibernation promotion factor-like"/>
    <property type="match status" value="1"/>
</dbReference>
<dbReference type="KEGG" id="pgs:CPT03_22140"/>
<proteinExistence type="predicted"/>
<name>A0A2D1UBG9_9SPHI</name>
<reference evidence="1 2" key="1">
    <citation type="submission" date="2017-10" db="EMBL/GenBank/DDBJ databases">
        <title>Whole genome of Pedobacter ginsengisoli T01R-27 isolated from tomato rhizosphere.</title>
        <authorList>
            <person name="Weon H.-Y."/>
            <person name="Lee S.A."/>
            <person name="Sang M.K."/>
            <person name="Song J."/>
        </authorList>
    </citation>
    <scope>NUCLEOTIDE SEQUENCE [LARGE SCALE GENOMIC DNA]</scope>
    <source>
        <strain evidence="1 2">T01R-27</strain>
    </source>
</reference>
<dbReference type="Proteomes" id="UP000223749">
    <property type="component" value="Chromosome"/>
</dbReference>
<sequence>MKITVQSIHFNADQKLLDFIQKKVDKLDQFFDQIISGEVYLKLENVDDEANKISEIKLIVPGGTMFAKEQCKSFEEATDLAIESLRKQITKHKDKTRIKLSEHKAILNANEVSDY</sequence>
<dbReference type="AlphaFoldDB" id="A0A2D1UBG9"/>
<dbReference type="OrthoDB" id="9808702at2"/>
<accession>A0A2D1UBG9</accession>
<gene>
    <name evidence="1" type="primary">raiA</name>
    <name evidence="1" type="ORF">CPT03_22140</name>
</gene>
<evidence type="ECO:0000313" key="2">
    <source>
        <dbReference type="Proteomes" id="UP000223749"/>
    </source>
</evidence>
<protein>
    <submittedName>
        <fullName evidence="1">Ribosomal subunit interface protein</fullName>
    </submittedName>
</protein>
<dbReference type="InterPro" id="IPR003489">
    <property type="entry name" value="RHF/RaiA"/>
</dbReference>
<keyword evidence="2" id="KW-1185">Reference proteome</keyword>
<dbReference type="EMBL" id="CP024091">
    <property type="protein sequence ID" value="ATP58978.1"/>
    <property type="molecule type" value="Genomic_DNA"/>
</dbReference>
<organism evidence="1 2">
    <name type="scientific">Pedobacter ginsengisoli</name>
    <dbReference type="NCBI Taxonomy" id="363852"/>
    <lineage>
        <taxon>Bacteria</taxon>
        <taxon>Pseudomonadati</taxon>
        <taxon>Bacteroidota</taxon>
        <taxon>Sphingobacteriia</taxon>
        <taxon>Sphingobacteriales</taxon>
        <taxon>Sphingobacteriaceae</taxon>
        <taxon>Pedobacter</taxon>
    </lineage>
</organism>
<dbReference type="NCBIfam" id="TIGR00741">
    <property type="entry name" value="yfiA"/>
    <property type="match status" value="1"/>
</dbReference>
<dbReference type="SUPFAM" id="SSF69754">
    <property type="entry name" value="Ribosome binding protein Y (YfiA homologue)"/>
    <property type="match status" value="1"/>
</dbReference>
<dbReference type="Pfam" id="PF02482">
    <property type="entry name" value="Ribosomal_S30AE"/>
    <property type="match status" value="1"/>
</dbReference>
<dbReference type="InterPro" id="IPR036567">
    <property type="entry name" value="RHF-like"/>
</dbReference>